<name>A0ABQ6S4N4_9BACT</name>
<comment type="caution">
    <text evidence="1">The sequence shown here is derived from an EMBL/GenBank/DDBJ whole genome shotgun (WGS) entry which is preliminary data.</text>
</comment>
<reference evidence="1 2" key="1">
    <citation type="journal article" date="2019" name="Nat. Med.">
        <title>A library of human gut bacterial isolates paired with longitudinal multiomics data enables mechanistic microbiome research.</title>
        <authorList>
            <person name="Poyet M."/>
            <person name="Groussin M."/>
            <person name="Gibbons S.M."/>
            <person name="Avila-Pacheco J."/>
            <person name="Jiang X."/>
            <person name="Kearney S.M."/>
            <person name="Perrotta A.R."/>
            <person name="Berdy B."/>
            <person name="Zhao S."/>
            <person name="Lieberman T.D."/>
            <person name="Swanson P.K."/>
            <person name="Smith M."/>
            <person name="Roesemann S."/>
            <person name="Alexander J.E."/>
            <person name="Rich S.A."/>
            <person name="Livny J."/>
            <person name="Vlamakis H."/>
            <person name="Clish C."/>
            <person name="Bullock K."/>
            <person name="Deik A."/>
            <person name="Scott J."/>
            <person name="Pierce K.A."/>
            <person name="Xavier R.J."/>
            <person name="Alm E.J."/>
        </authorList>
    </citation>
    <scope>NUCLEOTIDE SEQUENCE [LARGE SCALE GENOMIC DNA]</scope>
    <source>
        <strain evidence="1 2">BIOML-A1</strain>
    </source>
</reference>
<keyword evidence="2" id="KW-1185">Reference proteome</keyword>
<proteinExistence type="predicted"/>
<evidence type="ECO:0000313" key="2">
    <source>
        <dbReference type="Proteomes" id="UP000324870"/>
    </source>
</evidence>
<gene>
    <name evidence="1" type="ORF">F2A26_08495</name>
</gene>
<evidence type="ECO:0000313" key="1">
    <source>
        <dbReference type="EMBL" id="KAA3159318.1"/>
    </source>
</evidence>
<dbReference type="EMBL" id="VVND01000011">
    <property type="protein sequence ID" value="KAA3159318.1"/>
    <property type="molecule type" value="Genomic_DNA"/>
</dbReference>
<protein>
    <submittedName>
        <fullName evidence="1">Uncharacterized protein</fullName>
    </submittedName>
</protein>
<dbReference type="Proteomes" id="UP000324870">
    <property type="component" value="Unassembled WGS sequence"/>
</dbReference>
<dbReference type="RefSeq" id="WP_130063034.1">
    <property type="nucleotide sequence ID" value="NZ_DBGCRH010000026.1"/>
</dbReference>
<organism evidence="1 2">
    <name type="scientific">Alistipes finegoldii</name>
    <dbReference type="NCBI Taxonomy" id="214856"/>
    <lineage>
        <taxon>Bacteria</taxon>
        <taxon>Pseudomonadati</taxon>
        <taxon>Bacteroidota</taxon>
        <taxon>Bacteroidia</taxon>
        <taxon>Bacteroidales</taxon>
        <taxon>Rikenellaceae</taxon>
        <taxon>Alistipes</taxon>
    </lineage>
</organism>
<accession>A0ABQ6S4N4</accession>
<sequence length="68" mass="7369">MGYEASLSAEIQRIKQQNPANHTFAGFCVFSPQALKSNVTQVGGGLFGVPENRLKKYTGFRVTPNGIP</sequence>